<dbReference type="Gene3D" id="3.10.105.10">
    <property type="entry name" value="Dipeptide-binding Protein, Domain 3"/>
    <property type="match status" value="1"/>
</dbReference>
<dbReference type="GO" id="GO:1904680">
    <property type="term" value="F:peptide transmembrane transporter activity"/>
    <property type="evidence" value="ECO:0007669"/>
    <property type="project" value="TreeGrafter"/>
</dbReference>
<dbReference type="Gene3D" id="3.40.190.10">
    <property type="entry name" value="Periplasmic binding protein-like II"/>
    <property type="match status" value="1"/>
</dbReference>
<gene>
    <name evidence="6" type="ORF">SAMN04488561_2295</name>
</gene>
<protein>
    <submittedName>
        <fullName evidence="6">Peptide/nickel transport system substrate-binding protein</fullName>
    </submittedName>
</protein>
<feature type="domain" description="Solute-binding protein family 5" evidence="5">
    <location>
        <begin position="88"/>
        <end position="452"/>
    </location>
</feature>
<evidence type="ECO:0000256" key="1">
    <source>
        <dbReference type="ARBA" id="ARBA00005695"/>
    </source>
</evidence>
<evidence type="ECO:0000259" key="5">
    <source>
        <dbReference type="Pfam" id="PF00496"/>
    </source>
</evidence>
<dbReference type="PANTHER" id="PTHR30290:SF9">
    <property type="entry name" value="OLIGOPEPTIDE-BINDING PROTEIN APPA"/>
    <property type="match status" value="1"/>
</dbReference>
<dbReference type="STRING" id="561176.SAMN04488561_2295"/>
<dbReference type="CDD" id="cd00995">
    <property type="entry name" value="PBP2_NikA_DppA_OppA_like"/>
    <property type="match status" value="1"/>
</dbReference>
<organism evidence="6 7">
    <name type="scientific">Jiangella alba</name>
    <dbReference type="NCBI Taxonomy" id="561176"/>
    <lineage>
        <taxon>Bacteria</taxon>
        <taxon>Bacillati</taxon>
        <taxon>Actinomycetota</taxon>
        <taxon>Actinomycetes</taxon>
        <taxon>Jiangellales</taxon>
        <taxon>Jiangellaceae</taxon>
        <taxon>Jiangella</taxon>
    </lineage>
</organism>
<keyword evidence="2" id="KW-0813">Transport</keyword>
<evidence type="ECO:0000256" key="3">
    <source>
        <dbReference type="ARBA" id="ARBA00022729"/>
    </source>
</evidence>
<dbReference type="InterPro" id="IPR030678">
    <property type="entry name" value="Peptide/Ni-bd"/>
</dbReference>
<dbReference type="PIRSF" id="PIRSF002741">
    <property type="entry name" value="MppA"/>
    <property type="match status" value="1"/>
</dbReference>
<comment type="similarity">
    <text evidence="1">Belongs to the bacterial solute-binding protein 5 family.</text>
</comment>
<dbReference type="GO" id="GO:0015833">
    <property type="term" value="P:peptide transport"/>
    <property type="evidence" value="ECO:0007669"/>
    <property type="project" value="TreeGrafter"/>
</dbReference>
<name>A0A1H5KWS8_9ACTN</name>
<keyword evidence="7" id="KW-1185">Reference proteome</keyword>
<reference evidence="7" key="1">
    <citation type="submission" date="2016-10" db="EMBL/GenBank/DDBJ databases">
        <authorList>
            <person name="Varghese N."/>
            <person name="Submissions S."/>
        </authorList>
    </citation>
    <scope>NUCLEOTIDE SEQUENCE [LARGE SCALE GENOMIC DNA]</scope>
    <source>
        <strain evidence="7">DSM 45237</strain>
    </source>
</reference>
<dbReference type="InterPro" id="IPR039424">
    <property type="entry name" value="SBP_5"/>
</dbReference>
<dbReference type="GO" id="GO:0043190">
    <property type="term" value="C:ATP-binding cassette (ABC) transporter complex"/>
    <property type="evidence" value="ECO:0007669"/>
    <property type="project" value="InterPro"/>
</dbReference>
<evidence type="ECO:0000256" key="4">
    <source>
        <dbReference type="SAM" id="SignalP"/>
    </source>
</evidence>
<dbReference type="InterPro" id="IPR000914">
    <property type="entry name" value="SBP_5_dom"/>
</dbReference>
<dbReference type="Proteomes" id="UP000181980">
    <property type="component" value="Unassembled WGS sequence"/>
</dbReference>
<dbReference type="RefSeq" id="WP_069112750.1">
    <property type="nucleotide sequence ID" value="NZ_FNUC01000003.1"/>
</dbReference>
<dbReference type="PROSITE" id="PS51257">
    <property type="entry name" value="PROKAR_LIPOPROTEIN"/>
    <property type="match status" value="1"/>
</dbReference>
<dbReference type="EMBL" id="FNUC01000003">
    <property type="protein sequence ID" value="SEE69309.1"/>
    <property type="molecule type" value="Genomic_DNA"/>
</dbReference>
<dbReference type="AlphaFoldDB" id="A0A1H5KWS8"/>
<evidence type="ECO:0000256" key="2">
    <source>
        <dbReference type="ARBA" id="ARBA00022448"/>
    </source>
</evidence>
<proteinExistence type="inferred from homology"/>
<evidence type="ECO:0000313" key="6">
    <source>
        <dbReference type="EMBL" id="SEE69309.1"/>
    </source>
</evidence>
<dbReference type="Pfam" id="PF00496">
    <property type="entry name" value="SBP_bac_5"/>
    <property type="match status" value="1"/>
</dbReference>
<dbReference type="OrthoDB" id="9046151at2"/>
<feature type="signal peptide" evidence="4">
    <location>
        <begin position="1"/>
        <end position="22"/>
    </location>
</feature>
<dbReference type="Gene3D" id="3.90.76.10">
    <property type="entry name" value="Dipeptide-binding Protein, Domain 1"/>
    <property type="match status" value="1"/>
</dbReference>
<evidence type="ECO:0000313" key="7">
    <source>
        <dbReference type="Proteomes" id="UP000181980"/>
    </source>
</evidence>
<keyword evidence="3 4" id="KW-0732">Signal</keyword>
<feature type="chain" id="PRO_5010343673" evidence="4">
    <location>
        <begin position="23"/>
        <end position="543"/>
    </location>
</feature>
<dbReference type="PANTHER" id="PTHR30290">
    <property type="entry name" value="PERIPLASMIC BINDING COMPONENT OF ABC TRANSPORTER"/>
    <property type="match status" value="1"/>
</dbReference>
<sequence length="543" mass="58291">MIGRRNRSIAAALAGLALLAAAACSGPDEDTGATGGESGAPAGDREVTVQLYQAPRGFSPLLASIGPDHLMEQLHWDSLVSATADGEYGPRLAESWEVSPDGTTWTFHLRDDVLWSDGEPFTSEDVLFTYNVYANPATGSAYAGKFGTVTGAAALADGTADAVAGFQAPDEHTFVIQLDAPNVALLDELVQPILFILPQHVVGELPLEGLADNPFFREPTVGLGPYVFQRWVTDDQVEFAANPEYRDELGLDRIFTQYVTTDVATAQLETGEIDFAQVAAPDVARVEGLDGVTLHRAEGPGVLALHTAIDSGKLADPRIRQAIMYAIDREALVEEVLAGEGKVVDTLVHGPAWAMPDDLTHYGYDPDKARELLAEAGWDPATPVRLEIVPGQRDRDTTMTIVAAQLQEVGINAQVQPYEAAQLSESIGNRDFDLLISGYGLFTIDPASMNARLTCAQVGGANISAYCNEELDALLQQGIATTDQAERESIYAQAQKIVNEEVPIFVLYVPNTLAATSDRLQGFELNPSTVDAFWNAAEWTVSS</sequence>
<dbReference type="SUPFAM" id="SSF53850">
    <property type="entry name" value="Periplasmic binding protein-like II"/>
    <property type="match status" value="1"/>
</dbReference>
<accession>A0A1H5KWS8</accession>
<dbReference type="GO" id="GO:0042597">
    <property type="term" value="C:periplasmic space"/>
    <property type="evidence" value="ECO:0007669"/>
    <property type="project" value="UniProtKB-ARBA"/>
</dbReference>